<dbReference type="Gene3D" id="3.40.33.10">
    <property type="entry name" value="CAP"/>
    <property type="match status" value="1"/>
</dbReference>
<gene>
    <name evidence="2" type="ORF">FHX71_004328</name>
</gene>
<reference evidence="2 3" key="1">
    <citation type="submission" date="2020-07" db="EMBL/GenBank/DDBJ databases">
        <title>Sequencing the genomes of 1000 actinobacteria strains.</title>
        <authorList>
            <person name="Klenk H.-P."/>
        </authorList>
    </citation>
    <scope>NUCLEOTIDE SEQUENCE [LARGE SCALE GENOMIC DNA]</scope>
    <source>
        <strain evidence="2 3">DSM 44121</strain>
    </source>
</reference>
<evidence type="ECO:0000259" key="1">
    <source>
        <dbReference type="Pfam" id="PF00188"/>
    </source>
</evidence>
<dbReference type="EMBL" id="JACGWV010000002">
    <property type="protein sequence ID" value="MBA8810352.1"/>
    <property type="molecule type" value="Genomic_DNA"/>
</dbReference>
<dbReference type="PROSITE" id="PS51257">
    <property type="entry name" value="PROKAR_LIPOPROTEIN"/>
    <property type="match status" value="1"/>
</dbReference>
<protein>
    <submittedName>
        <fullName evidence="2">Uncharacterized protein YkwD</fullName>
    </submittedName>
</protein>
<keyword evidence="3" id="KW-1185">Reference proteome</keyword>
<dbReference type="RefSeq" id="WP_182619469.1">
    <property type="nucleotide sequence ID" value="NZ_BAAATF010000013.1"/>
</dbReference>
<dbReference type="InterPro" id="IPR014044">
    <property type="entry name" value="CAP_dom"/>
</dbReference>
<evidence type="ECO:0000313" key="2">
    <source>
        <dbReference type="EMBL" id="MBA8810352.1"/>
    </source>
</evidence>
<organism evidence="2 3">
    <name type="scientific">Promicromonospora sukumoe</name>
    <dbReference type="NCBI Taxonomy" id="88382"/>
    <lineage>
        <taxon>Bacteria</taxon>
        <taxon>Bacillati</taxon>
        <taxon>Actinomycetota</taxon>
        <taxon>Actinomycetes</taxon>
        <taxon>Micrococcales</taxon>
        <taxon>Promicromonosporaceae</taxon>
        <taxon>Promicromonospora</taxon>
    </lineage>
</organism>
<accession>A0A7W3JCM7</accession>
<dbReference type="SUPFAM" id="SSF55797">
    <property type="entry name" value="PR-1-like"/>
    <property type="match status" value="1"/>
</dbReference>
<evidence type="ECO:0000313" key="3">
    <source>
        <dbReference type="Proteomes" id="UP000540568"/>
    </source>
</evidence>
<comment type="caution">
    <text evidence="2">The sequence shown here is derived from an EMBL/GenBank/DDBJ whole genome shotgun (WGS) entry which is preliminary data.</text>
</comment>
<dbReference type="AlphaFoldDB" id="A0A7W3JCM7"/>
<dbReference type="CDD" id="cd05379">
    <property type="entry name" value="CAP_bacterial"/>
    <property type="match status" value="1"/>
</dbReference>
<sequence length="176" mass="18115">MPHHPIRLAVTLVTAGALLTACTTLPGRNGTPLLTATPQATWTAPGDVDLADPAAYAAALEDGVNAARVQVGVDALEHEECLRPIAVERAQALVGAAELTHAPLPPVREACPGGLVAENLSRGPEAPQDVVQAWIDSPTHLENLVSGELRRGAIGCVPDGGTPTSPVLVCAHLFID</sequence>
<proteinExistence type="predicted"/>
<feature type="domain" description="SCP" evidence="1">
    <location>
        <begin position="64"/>
        <end position="170"/>
    </location>
</feature>
<dbReference type="Pfam" id="PF00188">
    <property type="entry name" value="CAP"/>
    <property type="match status" value="1"/>
</dbReference>
<dbReference type="Proteomes" id="UP000540568">
    <property type="component" value="Unassembled WGS sequence"/>
</dbReference>
<dbReference type="InterPro" id="IPR035940">
    <property type="entry name" value="CAP_sf"/>
</dbReference>
<name>A0A7W3JCM7_9MICO</name>